<protein>
    <submittedName>
        <fullName evidence="2">Uncharacterized protein</fullName>
    </submittedName>
</protein>
<organism evidence="2 3">
    <name type="scientific">Methyloceanibacter marginalis</name>
    <dbReference type="NCBI Taxonomy" id="1774971"/>
    <lineage>
        <taxon>Bacteria</taxon>
        <taxon>Pseudomonadati</taxon>
        <taxon>Pseudomonadota</taxon>
        <taxon>Alphaproteobacteria</taxon>
        <taxon>Hyphomicrobiales</taxon>
        <taxon>Hyphomicrobiaceae</taxon>
        <taxon>Methyloceanibacter</taxon>
    </lineage>
</organism>
<evidence type="ECO:0000313" key="2">
    <source>
        <dbReference type="EMBL" id="ODS02646.1"/>
    </source>
</evidence>
<feature type="region of interest" description="Disordered" evidence="1">
    <location>
        <begin position="1"/>
        <end position="39"/>
    </location>
</feature>
<accession>A0A1E3WA46</accession>
<keyword evidence="3" id="KW-1185">Reference proteome</keyword>
<evidence type="ECO:0000256" key="1">
    <source>
        <dbReference type="SAM" id="MobiDB-lite"/>
    </source>
</evidence>
<dbReference type="Proteomes" id="UP000095042">
    <property type="component" value="Unassembled WGS sequence"/>
</dbReference>
<name>A0A1E3WA46_9HYPH</name>
<dbReference type="AlphaFoldDB" id="A0A1E3WA46"/>
<gene>
    <name evidence="2" type="ORF">AUC71_14235</name>
</gene>
<proteinExistence type="predicted"/>
<evidence type="ECO:0000313" key="3">
    <source>
        <dbReference type="Proteomes" id="UP000095042"/>
    </source>
</evidence>
<sequence>MEAVVVTNGRDARRNRMAGSRAEPPVGANSIKGQSAPSRKEAAEYIGSLLEGLQSLAQEAQMPFLAYLLTMALEEAKTEKAKAD</sequence>
<comment type="caution">
    <text evidence="2">The sequence shown here is derived from an EMBL/GenBank/DDBJ whole genome shotgun (WGS) entry which is preliminary data.</text>
</comment>
<reference evidence="2 3" key="1">
    <citation type="journal article" date="2016" name="Environ. Microbiol.">
        <title>New Methyloceanibacter diversity from North Sea sediments includes methanotroph containing solely the soluble methane monooxygenase.</title>
        <authorList>
            <person name="Vekeman B."/>
            <person name="Kerckhof F.M."/>
            <person name="Cremers G."/>
            <person name="de Vos P."/>
            <person name="Vandamme P."/>
            <person name="Boon N."/>
            <person name="Op den Camp H.J."/>
            <person name="Heylen K."/>
        </authorList>
    </citation>
    <scope>NUCLEOTIDE SEQUENCE [LARGE SCALE GENOMIC DNA]</scope>
    <source>
        <strain evidence="2 3">R-67177</strain>
    </source>
</reference>
<dbReference type="EMBL" id="LPWD01000260">
    <property type="protein sequence ID" value="ODS02646.1"/>
    <property type="molecule type" value="Genomic_DNA"/>
</dbReference>